<evidence type="ECO:0000313" key="4">
    <source>
        <dbReference type="EMBL" id="CEM52788.1"/>
    </source>
</evidence>
<sequence>MSCSAAVGIDLFVFRLPVWATERDLRRAFGQCGSIRGCKVVRDVKRVSRGFAFIEYENVWEAVAAIQMLNEKYLQPSAETLVRHGIQPPPPSMCFSYCTHSNPNPQPADGLERRRMRVEFKAGQEGVLRRAIGLHAEEPLPKIFASSRGPPVALPPTYSGSSSSHSLAKAAEVPQFPINYTYATTSHSHSPPQRHTTTHDPHLQTQGGPSAMNQNLWAPPTNTNGNPQLVSHTQAEEESGRPPFIPPPPNRAPEGPAVPAAAAADPSSRPSLPSVAFGGPSQAAGGDFQQTPSSVRQIEWGGPPRSSARVLLEDTAAAPVHPSPSPISPLFPSPLSCPNFPLLEMPSFPSKHVTNISTTPNVNSNPFSANIPPFSGCALASGGLGLSPADSVRRGAEEGWAPYQAQAAVTAPQTGHGDTLSRAHAFHSMAAVCPPTPASLDPHLHSSRLPTTALSVHSKAVAHDYSGLHASPLAGSSGQPQHHGLLPDLSPPRRAPQDPPPFASCDDQGGVMGSTFHAGGAPLPPAAAPYSTPLTPQGEGAHPYVPPSIQKSDPSVPVPVPWPAPPPRVGDPLLLDASGDVVSLWGDGYRGDDPLAGSNQGGGGEPRIGDL</sequence>
<feature type="region of interest" description="Disordered" evidence="2">
    <location>
        <begin position="143"/>
        <end position="166"/>
    </location>
</feature>
<dbReference type="GO" id="GO:0003723">
    <property type="term" value="F:RNA binding"/>
    <property type="evidence" value="ECO:0007669"/>
    <property type="project" value="UniProtKB-UniRule"/>
</dbReference>
<dbReference type="InterPro" id="IPR050441">
    <property type="entry name" value="RBM"/>
</dbReference>
<proteinExistence type="predicted"/>
<accession>A0A0G4I762</accession>
<dbReference type="PANTHER" id="PTHR48034">
    <property type="entry name" value="TRANSFORMER-2 SEX-DETERMINING PROTEIN-RELATED"/>
    <property type="match status" value="1"/>
</dbReference>
<dbReference type="InterPro" id="IPR035979">
    <property type="entry name" value="RBD_domain_sf"/>
</dbReference>
<evidence type="ECO:0000259" key="3">
    <source>
        <dbReference type="PROSITE" id="PS50102"/>
    </source>
</evidence>
<feature type="domain" description="RRM" evidence="3">
    <location>
        <begin position="9"/>
        <end position="81"/>
    </location>
</feature>
<keyword evidence="1" id="KW-0694">RNA-binding</keyword>
<dbReference type="AlphaFoldDB" id="A0A0G4I762"/>
<organism evidence="4">
    <name type="scientific">Chromera velia CCMP2878</name>
    <dbReference type="NCBI Taxonomy" id="1169474"/>
    <lineage>
        <taxon>Eukaryota</taxon>
        <taxon>Sar</taxon>
        <taxon>Alveolata</taxon>
        <taxon>Colpodellida</taxon>
        <taxon>Chromeraceae</taxon>
        <taxon>Chromera</taxon>
    </lineage>
</organism>
<dbReference type="EMBL" id="CDMZ01005373">
    <property type="protein sequence ID" value="CEM52788.1"/>
    <property type="molecule type" value="Genomic_DNA"/>
</dbReference>
<dbReference type="Gene3D" id="3.30.70.330">
    <property type="match status" value="1"/>
</dbReference>
<feature type="compositionally biased region" description="Pro residues" evidence="2">
    <location>
        <begin position="489"/>
        <end position="502"/>
    </location>
</feature>
<dbReference type="InterPro" id="IPR000504">
    <property type="entry name" value="RRM_dom"/>
</dbReference>
<feature type="region of interest" description="Disordered" evidence="2">
    <location>
        <begin position="469"/>
        <end position="564"/>
    </location>
</feature>
<reference evidence="4" key="1">
    <citation type="submission" date="2014-11" db="EMBL/GenBank/DDBJ databases">
        <authorList>
            <person name="Otto D Thomas"/>
            <person name="Naeem Raeece"/>
        </authorList>
    </citation>
    <scope>NUCLEOTIDE SEQUENCE</scope>
</reference>
<dbReference type="Pfam" id="PF00076">
    <property type="entry name" value="RRM_1"/>
    <property type="match status" value="1"/>
</dbReference>
<protein>
    <recommendedName>
        <fullName evidence="3">RRM domain-containing protein</fullName>
    </recommendedName>
</protein>
<feature type="region of interest" description="Disordered" evidence="2">
    <location>
        <begin position="585"/>
        <end position="611"/>
    </location>
</feature>
<feature type="region of interest" description="Disordered" evidence="2">
    <location>
        <begin position="182"/>
        <end position="289"/>
    </location>
</feature>
<dbReference type="InterPro" id="IPR012677">
    <property type="entry name" value="Nucleotide-bd_a/b_plait_sf"/>
</dbReference>
<feature type="compositionally biased region" description="Low complexity" evidence="2">
    <location>
        <begin position="252"/>
        <end position="274"/>
    </location>
</feature>
<feature type="compositionally biased region" description="Polar residues" evidence="2">
    <location>
        <begin position="203"/>
        <end position="233"/>
    </location>
</feature>
<dbReference type="PROSITE" id="PS50102">
    <property type="entry name" value="RRM"/>
    <property type="match status" value="1"/>
</dbReference>
<gene>
    <name evidence="4" type="ORF">Cvel_11512</name>
</gene>
<name>A0A0G4I762_9ALVE</name>
<feature type="compositionally biased region" description="Gly residues" evidence="2">
    <location>
        <begin position="599"/>
        <end position="611"/>
    </location>
</feature>
<evidence type="ECO:0000256" key="2">
    <source>
        <dbReference type="SAM" id="MobiDB-lite"/>
    </source>
</evidence>
<feature type="compositionally biased region" description="Polar residues" evidence="2">
    <location>
        <begin position="182"/>
        <end position="195"/>
    </location>
</feature>
<dbReference type="VEuPathDB" id="CryptoDB:Cvel_11512"/>
<evidence type="ECO:0000256" key="1">
    <source>
        <dbReference type="PROSITE-ProRule" id="PRU00176"/>
    </source>
</evidence>
<dbReference type="SUPFAM" id="SSF54928">
    <property type="entry name" value="RNA-binding domain, RBD"/>
    <property type="match status" value="1"/>
</dbReference>
<dbReference type="CDD" id="cd00590">
    <property type="entry name" value="RRM_SF"/>
    <property type="match status" value="1"/>
</dbReference>
<dbReference type="SMART" id="SM00360">
    <property type="entry name" value="RRM"/>
    <property type="match status" value="1"/>
</dbReference>